<reference evidence="3" key="1">
    <citation type="submission" date="2020-07" db="EMBL/GenBank/DDBJ databases">
        <authorList>
            <person name="Lin J."/>
        </authorList>
    </citation>
    <scope>NUCLEOTIDE SEQUENCE</scope>
</reference>
<evidence type="ECO:0000313" key="3">
    <source>
        <dbReference type="EMBL" id="CAD1832169.1"/>
    </source>
</evidence>
<dbReference type="InterPro" id="IPR025315">
    <property type="entry name" value="DUF4220"/>
</dbReference>
<evidence type="ECO:0000259" key="2">
    <source>
        <dbReference type="Pfam" id="PF13968"/>
    </source>
</evidence>
<feature type="compositionally biased region" description="Low complexity" evidence="1">
    <location>
        <begin position="223"/>
        <end position="239"/>
    </location>
</feature>
<protein>
    <recommendedName>
        <fullName evidence="2">DUF4220 domain-containing protein</fullName>
    </recommendedName>
</protein>
<dbReference type="PANTHER" id="PTHR47592:SF27">
    <property type="entry name" value="OS08G0421700 PROTEIN"/>
    <property type="match status" value="1"/>
</dbReference>
<dbReference type="AlphaFoldDB" id="A0A6V7PMV2"/>
<dbReference type="Pfam" id="PF13968">
    <property type="entry name" value="DUF4220"/>
    <property type="match status" value="1"/>
</dbReference>
<gene>
    <name evidence="3" type="ORF">CB5_LOCUS15380</name>
</gene>
<organism evidence="3">
    <name type="scientific">Ananas comosus var. bracteatus</name>
    <name type="common">red pineapple</name>
    <dbReference type="NCBI Taxonomy" id="296719"/>
    <lineage>
        <taxon>Eukaryota</taxon>
        <taxon>Viridiplantae</taxon>
        <taxon>Streptophyta</taxon>
        <taxon>Embryophyta</taxon>
        <taxon>Tracheophyta</taxon>
        <taxon>Spermatophyta</taxon>
        <taxon>Magnoliopsida</taxon>
        <taxon>Liliopsida</taxon>
        <taxon>Poales</taxon>
        <taxon>Bromeliaceae</taxon>
        <taxon>Bromelioideae</taxon>
        <taxon>Ananas</taxon>
    </lineage>
</organism>
<dbReference type="EMBL" id="LR862150">
    <property type="protein sequence ID" value="CAD1832169.1"/>
    <property type="molecule type" value="Genomic_DNA"/>
</dbReference>
<feature type="compositionally biased region" description="Pro residues" evidence="1">
    <location>
        <begin position="240"/>
        <end position="250"/>
    </location>
</feature>
<dbReference type="PANTHER" id="PTHR47592">
    <property type="entry name" value="PBF68 PROTEIN"/>
    <property type="match status" value="1"/>
</dbReference>
<sequence length="456" mass="50821">MEATGEKFNDTVGDLNKPFRFNGSHFKRWKGKIWKALQLRYDTEQAGAKKYAASRFFRYQMVEGKSVVEQVQDFQMIAHEVQSEGVKFGDNSIVLGIIDKLPPSWREFQKTLRHKQKEMSLETLIARICVEEEARGQDALEAKENDARATEANLQGIDIYTYLERERDGVRAASSAAGHELGDPGGRAGQSGPPSAPHLLRAATPHPSSGLIRFIVWSSYSSPTGSPTSTSASSSTPWATSPPPRPPPSRSPTSPQAQCQWRQRRRRQQQPRHLCLLGAVPPPPLGGPDTITAFSIEDNELWRAPPHRPPLRALRCRHRLPLLPPRQPFVLASVFMFVVGVVKYTERTYSLYAGAPTACANPCPLTRYGPQLCQDDGGVRRQKKAGLPAEIDVQEAPVSAEPKIAQKLKIDDPVESNAFRLCQTFQCLFADLVLNFNECEASRAFFFRLDAAEAFR</sequence>
<feature type="region of interest" description="Disordered" evidence="1">
    <location>
        <begin position="223"/>
        <end position="270"/>
    </location>
</feature>
<feature type="region of interest" description="Disordered" evidence="1">
    <location>
        <begin position="171"/>
        <end position="204"/>
    </location>
</feature>
<feature type="domain" description="DUF4220" evidence="2">
    <location>
        <begin position="285"/>
        <end position="456"/>
    </location>
</feature>
<accession>A0A6V7PMV2</accession>
<evidence type="ECO:0000256" key="1">
    <source>
        <dbReference type="SAM" id="MobiDB-lite"/>
    </source>
</evidence>
<feature type="compositionally biased region" description="Low complexity" evidence="1">
    <location>
        <begin position="251"/>
        <end position="261"/>
    </location>
</feature>
<dbReference type="Pfam" id="PF14223">
    <property type="entry name" value="Retrotran_gag_2"/>
    <property type="match status" value="1"/>
</dbReference>
<name>A0A6V7PMV2_ANACO</name>
<proteinExistence type="predicted"/>